<dbReference type="Gene3D" id="1.10.20.10">
    <property type="entry name" value="Histone, subunit A"/>
    <property type="match status" value="1"/>
</dbReference>
<organism evidence="8 9">
    <name type="scientific">Solanum pennellii</name>
    <name type="common">Tomato</name>
    <name type="synonym">Lycopersicon pennellii</name>
    <dbReference type="NCBI Taxonomy" id="28526"/>
    <lineage>
        <taxon>Eukaryota</taxon>
        <taxon>Viridiplantae</taxon>
        <taxon>Streptophyta</taxon>
        <taxon>Embryophyta</taxon>
        <taxon>Tracheophyta</taxon>
        <taxon>Spermatophyta</taxon>
        <taxon>Magnoliopsida</taxon>
        <taxon>eudicotyledons</taxon>
        <taxon>Gunneridae</taxon>
        <taxon>Pentapetalae</taxon>
        <taxon>asterids</taxon>
        <taxon>lamiids</taxon>
        <taxon>Solanales</taxon>
        <taxon>Solanaceae</taxon>
        <taxon>Solanoideae</taxon>
        <taxon>Solaneae</taxon>
        <taxon>Solanum</taxon>
        <taxon>Solanum subgen. Lycopersicon</taxon>
    </lineage>
</organism>
<dbReference type="SUPFAM" id="SSF47113">
    <property type="entry name" value="Histone-fold"/>
    <property type="match status" value="1"/>
</dbReference>
<evidence type="ECO:0000256" key="4">
    <source>
        <dbReference type="ARBA" id="ARBA00023163"/>
    </source>
</evidence>
<proteinExistence type="inferred from homology"/>
<keyword evidence="2" id="KW-0805">Transcription regulation</keyword>
<dbReference type="CDD" id="cd22908">
    <property type="entry name" value="HFD_NFYC-like"/>
    <property type="match status" value="1"/>
</dbReference>
<reference evidence="8" key="1">
    <citation type="journal article" date="2014" name="Nat. Genet.">
        <title>The genome of the stress-tolerant wild tomato species Solanum pennellii.</title>
        <authorList>
            <person name="Bolger A."/>
            <person name="Scossa F."/>
            <person name="Bolger M.E."/>
            <person name="Lanz C."/>
            <person name="Maumus F."/>
            <person name="Tohge T."/>
            <person name="Quesneville H."/>
            <person name="Alseekh S."/>
            <person name="Sorensen I."/>
            <person name="Lichtenstein G."/>
            <person name="Fich E.A."/>
            <person name="Conte M."/>
            <person name="Keller H."/>
            <person name="Schneeberger K."/>
            <person name="Schwacke R."/>
            <person name="Ofner I."/>
            <person name="Vrebalov J."/>
            <person name="Xu Y."/>
            <person name="Osorio S."/>
            <person name="Aflitos S.A."/>
            <person name="Schijlen E."/>
            <person name="Jimenez-Gomez J.M."/>
            <person name="Ryngajllo M."/>
            <person name="Kimura S."/>
            <person name="Kumar R."/>
            <person name="Koenig D."/>
            <person name="Headland L.R."/>
            <person name="Maloof J.N."/>
            <person name="Sinha N."/>
            <person name="van Ham R.C."/>
            <person name="Lankhorst R.K."/>
            <person name="Mao L."/>
            <person name="Vogel A."/>
            <person name="Arsova B."/>
            <person name="Panstruga R."/>
            <person name="Fei Z."/>
            <person name="Rose J.K."/>
            <person name="Zamir D."/>
            <person name="Carrari F."/>
            <person name="Giovannoni J.J."/>
            <person name="Weigel D."/>
            <person name="Usadel B."/>
            <person name="Fernie A.R."/>
        </authorList>
    </citation>
    <scope>NUCLEOTIDE SEQUENCE [LARGE SCALE GENOMIC DNA]</scope>
    <source>
        <strain evidence="8">cv. LA0716</strain>
    </source>
</reference>
<keyword evidence="3" id="KW-0238">DNA-binding</keyword>
<dbReference type="GeneID" id="107013589"/>
<gene>
    <name evidence="9" type="primary">LOC107013589</name>
</gene>
<sequence>MYKSSFLCVSKLENIEKIIMENNSEKSTVNAGQSAAYSMLSPPHLEKKQEKLEMFWTDKRREMENVIDFKSNMLPRINRIKKIMKTDKDVRMIATESPVLLAKACELFIQELTLRSWLKAEENHRRILKKDDVTDVIMETDTLDFLLDDDADVTDGSTPNVVPFYVAEDTMGVHTDNLDHQMYPSYFLKFIPIGLQKVLITYSV</sequence>
<evidence type="ECO:0000256" key="5">
    <source>
        <dbReference type="ARBA" id="ARBA00023242"/>
    </source>
</evidence>
<feature type="domain" description="Transcription factor CBF/NF-Y/archaeal histone" evidence="7">
    <location>
        <begin position="77"/>
        <end position="134"/>
    </location>
</feature>
<evidence type="ECO:0000313" key="9">
    <source>
        <dbReference type="RefSeq" id="XP_027771439.1"/>
    </source>
</evidence>
<accession>A0ABM1V6S1</accession>
<evidence type="ECO:0000256" key="2">
    <source>
        <dbReference type="ARBA" id="ARBA00023015"/>
    </source>
</evidence>
<dbReference type="InterPro" id="IPR009072">
    <property type="entry name" value="Histone-fold"/>
</dbReference>
<evidence type="ECO:0000259" key="7">
    <source>
        <dbReference type="Pfam" id="PF00808"/>
    </source>
</evidence>
<evidence type="ECO:0000256" key="3">
    <source>
        <dbReference type="ARBA" id="ARBA00023125"/>
    </source>
</evidence>
<evidence type="ECO:0000313" key="8">
    <source>
        <dbReference type="Proteomes" id="UP000694930"/>
    </source>
</evidence>
<dbReference type="Pfam" id="PF00808">
    <property type="entry name" value="CBFD_NFYB_HMF"/>
    <property type="match status" value="1"/>
</dbReference>
<reference evidence="9" key="2">
    <citation type="submission" date="2025-08" db="UniProtKB">
        <authorList>
            <consortium name="RefSeq"/>
        </authorList>
    </citation>
    <scope>IDENTIFICATION</scope>
</reference>
<comment type="similarity">
    <text evidence="6">Belongs to the NFYC/HAP5 subunit family.</text>
</comment>
<dbReference type="PANTHER" id="PTHR10252:SF8">
    <property type="entry name" value="NUCLEAR TRANSCRIPTION FACTOR Y SUBUNIT GAMMA"/>
    <property type="match status" value="1"/>
</dbReference>
<dbReference type="InterPro" id="IPR050568">
    <property type="entry name" value="Transcr_DNA_Rep_Reg"/>
</dbReference>
<protein>
    <submittedName>
        <fullName evidence="9">Nuclear transcription factor Y subunit C-1-like</fullName>
    </submittedName>
</protein>
<keyword evidence="8" id="KW-1185">Reference proteome</keyword>
<dbReference type="RefSeq" id="XP_027771439.1">
    <property type="nucleotide sequence ID" value="XM_027915638.1"/>
</dbReference>
<dbReference type="InterPro" id="IPR003958">
    <property type="entry name" value="CBFA_NFYB_domain"/>
</dbReference>
<keyword evidence="4" id="KW-0804">Transcription</keyword>
<evidence type="ECO:0000256" key="1">
    <source>
        <dbReference type="ARBA" id="ARBA00004123"/>
    </source>
</evidence>
<dbReference type="Proteomes" id="UP000694930">
    <property type="component" value="Chromosome 3"/>
</dbReference>
<name>A0ABM1V6S1_SOLPN</name>
<dbReference type="PANTHER" id="PTHR10252">
    <property type="entry name" value="HISTONE-LIKE TRANSCRIPTION FACTOR CCAAT-RELATED"/>
    <property type="match status" value="1"/>
</dbReference>
<comment type="subcellular location">
    <subcellularLocation>
        <location evidence="1">Nucleus</location>
    </subcellularLocation>
</comment>
<evidence type="ECO:0000256" key="6">
    <source>
        <dbReference type="ARBA" id="ARBA00038129"/>
    </source>
</evidence>
<keyword evidence="5" id="KW-0539">Nucleus</keyword>